<evidence type="ECO:0000313" key="2">
    <source>
        <dbReference type="EMBL" id="CAG7824091.1"/>
    </source>
</evidence>
<feature type="region of interest" description="Disordered" evidence="1">
    <location>
        <begin position="1"/>
        <end position="24"/>
    </location>
</feature>
<gene>
    <name evidence="2" type="ORF">AFUS01_LOCUS34270</name>
</gene>
<protein>
    <submittedName>
        <fullName evidence="2">Uncharacterized protein</fullName>
    </submittedName>
</protein>
<organism evidence="2 3">
    <name type="scientific">Allacma fusca</name>
    <dbReference type="NCBI Taxonomy" id="39272"/>
    <lineage>
        <taxon>Eukaryota</taxon>
        <taxon>Metazoa</taxon>
        <taxon>Ecdysozoa</taxon>
        <taxon>Arthropoda</taxon>
        <taxon>Hexapoda</taxon>
        <taxon>Collembola</taxon>
        <taxon>Symphypleona</taxon>
        <taxon>Sminthuridae</taxon>
        <taxon>Allacma</taxon>
    </lineage>
</organism>
<dbReference type="AlphaFoldDB" id="A0A8J2L0E0"/>
<accession>A0A8J2L0E0</accession>
<name>A0A8J2L0E0_9HEXA</name>
<dbReference type="EMBL" id="CAJVCH010531659">
    <property type="protein sequence ID" value="CAG7824091.1"/>
    <property type="molecule type" value="Genomic_DNA"/>
</dbReference>
<sequence length="177" mass="19478">MNRPRFNHPSQLVRNPLYQQGTLPPNVSASTNTILPTKSVTWVRPLVRSEFRALAKLDSTPNANSGGNNMQHQLMRHRYGPKDLADLTSIQTEPTLSTDTTPVIGELGNSRTLVISTDLVDEIDYPFMSDGQFSWAPPKLSPTLNLNGRVMATSTKVHPDIHAALHQINGKSANSIN</sequence>
<proteinExistence type="predicted"/>
<evidence type="ECO:0000256" key="1">
    <source>
        <dbReference type="SAM" id="MobiDB-lite"/>
    </source>
</evidence>
<evidence type="ECO:0000313" key="3">
    <source>
        <dbReference type="Proteomes" id="UP000708208"/>
    </source>
</evidence>
<feature type="compositionally biased region" description="Polar residues" evidence="1">
    <location>
        <begin position="8"/>
        <end position="24"/>
    </location>
</feature>
<reference evidence="2" key="1">
    <citation type="submission" date="2021-06" db="EMBL/GenBank/DDBJ databases">
        <authorList>
            <person name="Hodson N. C."/>
            <person name="Mongue J. A."/>
            <person name="Jaron S. K."/>
        </authorList>
    </citation>
    <scope>NUCLEOTIDE SEQUENCE</scope>
</reference>
<dbReference type="Proteomes" id="UP000708208">
    <property type="component" value="Unassembled WGS sequence"/>
</dbReference>
<comment type="caution">
    <text evidence="2">The sequence shown here is derived from an EMBL/GenBank/DDBJ whole genome shotgun (WGS) entry which is preliminary data.</text>
</comment>
<keyword evidence="3" id="KW-1185">Reference proteome</keyword>